<feature type="chain" id="PRO_5017440900" evidence="2">
    <location>
        <begin position="18"/>
        <end position="139"/>
    </location>
</feature>
<reference evidence="3 4" key="1">
    <citation type="submission" date="2018-06" db="EMBL/GenBank/DDBJ databases">
        <title>Comparative genomics reveals the genomic features of Rhizophagus irregularis, R. cerebriforme, R. diaphanum and Gigaspora rosea, and their symbiotic lifestyle signature.</title>
        <authorList>
            <person name="Morin E."/>
            <person name="San Clemente H."/>
            <person name="Chen E.C.H."/>
            <person name="De La Providencia I."/>
            <person name="Hainaut M."/>
            <person name="Kuo A."/>
            <person name="Kohler A."/>
            <person name="Murat C."/>
            <person name="Tang N."/>
            <person name="Roy S."/>
            <person name="Loubradou J."/>
            <person name="Henrissat B."/>
            <person name="Grigoriev I.V."/>
            <person name="Corradi N."/>
            <person name="Roux C."/>
            <person name="Martin F.M."/>
        </authorList>
    </citation>
    <scope>NUCLEOTIDE SEQUENCE [LARGE SCALE GENOMIC DNA]</scope>
    <source>
        <strain evidence="3 4">DAOM 194757</strain>
    </source>
</reference>
<protein>
    <submittedName>
        <fullName evidence="3">Uncharacterized protein</fullName>
    </submittedName>
</protein>
<organism evidence="3 4">
    <name type="scientific">Gigaspora rosea</name>
    <dbReference type="NCBI Taxonomy" id="44941"/>
    <lineage>
        <taxon>Eukaryota</taxon>
        <taxon>Fungi</taxon>
        <taxon>Fungi incertae sedis</taxon>
        <taxon>Mucoromycota</taxon>
        <taxon>Glomeromycotina</taxon>
        <taxon>Glomeromycetes</taxon>
        <taxon>Diversisporales</taxon>
        <taxon>Gigasporaceae</taxon>
        <taxon>Gigaspora</taxon>
    </lineage>
</organism>
<dbReference type="AlphaFoldDB" id="A0A397VMV7"/>
<evidence type="ECO:0000313" key="4">
    <source>
        <dbReference type="Proteomes" id="UP000266673"/>
    </source>
</evidence>
<accession>A0A397VMV7</accession>
<keyword evidence="1" id="KW-0472">Membrane</keyword>
<evidence type="ECO:0000313" key="3">
    <source>
        <dbReference type="EMBL" id="RIB23845.1"/>
    </source>
</evidence>
<dbReference type="Proteomes" id="UP000266673">
    <property type="component" value="Unassembled WGS sequence"/>
</dbReference>
<comment type="caution">
    <text evidence="3">The sequence shown here is derived from an EMBL/GenBank/DDBJ whole genome shotgun (WGS) entry which is preliminary data.</text>
</comment>
<keyword evidence="1" id="KW-1133">Transmembrane helix</keyword>
<gene>
    <name evidence="3" type="ORF">C2G38_784102</name>
</gene>
<keyword evidence="2" id="KW-0732">Signal</keyword>
<dbReference type="EMBL" id="QKWP01000242">
    <property type="protein sequence ID" value="RIB23845.1"/>
    <property type="molecule type" value="Genomic_DNA"/>
</dbReference>
<evidence type="ECO:0000256" key="2">
    <source>
        <dbReference type="SAM" id="SignalP"/>
    </source>
</evidence>
<name>A0A397VMV7_9GLOM</name>
<keyword evidence="1" id="KW-0812">Transmembrane</keyword>
<sequence length="139" mass="16304">MDITFCLNCILLSSSSAYHWVTGTILFSATTSLRFASSGPDKLNQEYSFIYKLDCISKNKRSKVCFYVNFPILFYFNFFFLRYSSVNCETNYIANFRISLMKKLHCKLHNILMIKKLRCKFYSITNDEELSLLADKVMN</sequence>
<evidence type="ECO:0000256" key="1">
    <source>
        <dbReference type="SAM" id="Phobius"/>
    </source>
</evidence>
<keyword evidence="4" id="KW-1185">Reference proteome</keyword>
<proteinExistence type="predicted"/>
<feature type="transmembrane region" description="Helical" evidence="1">
    <location>
        <begin position="64"/>
        <end position="83"/>
    </location>
</feature>
<feature type="signal peptide" evidence="2">
    <location>
        <begin position="1"/>
        <end position="17"/>
    </location>
</feature>